<protein>
    <submittedName>
        <fullName evidence="2">Uncharacterized protein</fullName>
    </submittedName>
</protein>
<evidence type="ECO:0000256" key="1">
    <source>
        <dbReference type="SAM" id="Phobius"/>
    </source>
</evidence>
<comment type="caution">
    <text evidence="2">The sequence shown here is derived from an EMBL/GenBank/DDBJ whole genome shotgun (WGS) entry which is preliminary data.</text>
</comment>
<organism evidence="2 3">
    <name type="scientific">Actinoplanes auranticolor</name>
    <dbReference type="NCBI Taxonomy" id="47988"/>
    <lineage>
        <taxon>Bacteria</taxon>
        <taxon>Bacillati</taxon>
        <taxon>Actinomycetota</taxon>
        <taxon>Actinomycetes</taxon>
        <taxon>Micromonosporales</taxon>
        <taxon>Micromonosporaceae</taxon>
        <taxon>Actinoplanes</taxon>
    </lineage>
</organism>
<dbReference type="EMBL" id="BOQL01000046">
    <property type="protein sequence ID" value="GIM73732.1"/>
    <property type="molecule type" value="Genomic_DNA"/>
</dbReference>
<feature type="transmembrane region" description="Helical" evidence="1">
    <location>
        <begin position="70"/>
        <end position="91"/>
    </location>
</feature>
<keyword evidence="1" id="KW-0472">Membrane</keyword>
<name>A0A919SJS9_9ACTN</name>
<keyword evidence="3" id="KW-1185">Reference proteome</keyword>
<gene>
    <name evidence="2" type="ORF">Aau02nite_57400</name>
</gene>
<reference evidence="2" key="1">
    <citation type="submission" date="2021-03" db="EMBL/GenBank/DDBJ databases">
        <title>Whole genome shotgun sequence of Actinoplanes auranticolor NBRC 12245.</title>
        <authorList>
            <person name="Komaki H."/>
            <person name="Tamura T."/>
        </authorList>
    </citation>
    <scope>NUCLEOTIDE SEQUENCE</scope>
    <source>
        <strain evidence="2">NBRC 12245</strain>
    </source>
</reference>
<accession>A0A919SJS9</accession>
<evidence type="ECO:0000313" key="2">
    <source>
        <dbReference type="EMBL" id="GIM73732.1"/>
    </source>
</evidence>
<proteinExistence type="predicted"/>
<keyword evidence="1" id="KW-0812">Transmembrane</keyword>
<evidence type="ECO:0000313" key="3">
    <source>
        <dbReference type="Proteomes" id="UP000681340"/>
    </source>
</evidence>
<keyword evidence="1" id="KW-1133">Transmembrane helix</keyword>
<sequence>MIIEYDIQMVPVEERPPLNEIKPPVPQGDQPPPTTPRWAVMTIVTLIAALAALVAGILTRVDGASIASAVRTGGTAFAAAIGILLAMAVFLHGK</sequence>
<feature type="transmembrane region" description="Helical" evidence="1">
    <location>
        <begin position="38"/>
        <end position="58"/>
    </location>
</feature>
<dbReference type="AlphaFoldDB" id="A0A919SJS9"/>
<dbReference type="Proteomes" id="UP000681340">
    <property type="component" value="Unassembled WGS sequence"/>
</dbReference>